<dbReference type="Proteomes" id="UP001560267">
    <property type="component" value="Unassembled WGS sequence"/>
</dbReference>
<evidence type="ECO:0000313" key="5">
    <source>
        <dbReference type="Proteomes" id="UP001560267"/>
    </source>
</evidence>
<name>A0ABV3Y0K3_9ACTN</name>
<gene>
    <name evidence="4" type="ORF">AB6A68_04510</name>
</gene>
<dbReference type="RefSeq" id="WP_298404701.1">
    <property type="nucleotide sequence ID" value="NZ_JBFSHR010000010.1"/>
</dbReference>
<proteinExistence type="inferred from homology"/>
<dbReference type="PANTHER" id="PTHR43673:SF10">
    <property type="entry name" value="NADH DEHYDROGENASE_NAD(P)H NITROREDUCTASE XCC3605-RELATED"/>
    <property type="match status" value="1"/>
</dbReference>
<keyword evidence="5" id="KW-1185">Reference proteome</keyword>
<evidence type="ECO:0000259" key="3">
    <source>
        <dbReference type="Pfam" id="PF00881"/>
    </source>
</evidence>
<sequence>MDFDTVLRRRRMHRAFSTEPVGLADVVALCEAAFRAPSAGFTQGTELVIITKPERIQAILTLITTEGWLEASRTHRGLRQSQVLILPIVNKPAYLSRYAEADKVRSDLSNGHKWPQPYWIVDASFATMQLLLKVVDLGLGATFMGIYHGHDDLAELLEIPAGMDPLGIVCIGHPSDEAPTGSPSRRERREVATRIHFERW</sequence>
<organism evidence="4 5">
    <name type="scientific">Ferrimicrobium acidiphilum</name>
    <dbReference type="NCBI Taxonomy" id="121039"/>
    <lineage>
        <taxon>Bacteria</taxon>
        <taxon>Bacillati</taxon>
        <taxon>Actinomycetota</taxon>
        <taxon>Acidimicrobiia</taxon>
        <taxon>Acidimicrobiales</taxon>
        <taxon>Acidimicrobiaceae</taxon>
        <taxon>Ferrimicrobium</taxon>
    </lineage>
</organism>
<comment type="caution">
    <text evidence="4">The sequence shown here is derived from an EMBL/GenBank/DDBJ whole genome shotgun (WGS) entry which is preliminary data.</text>
</comment>
<dbReference type="Pfam" id="PF00881">
    <property type="entry name" value="Nitroreductase"/>
    <property type="match status" value="1"/>
</dbReference>
<accession>A0ABV3Y0K3</accession>
<evidence type="ECO:0000313" key="4">
    <source>
        <dbReference type="EMBL" id="MEX6429097.1"/>
    </source>
</evidence>
<evidence type="ECO:0000256" key="2">
    <source>
        <dbReference type="ARBA" id="ARBA00023002"/>
    </source>
</evidence>
<dbReference type="CDD" id="cd02062">
    <property type="entry name" value="Nitro_FMN_reductase"/>
    <property type="match status" value="1"/>
</dbReference>
<feature type="domain" description="Nitroreductase" evidence="3">
    <location>
        <begin position="7"/>
        <end position="173"/>
    </location>
</feature>
<dbReference type="InterPro" id="IPR000415">
    <property type="entry name" value="Nitroreductase-like"/>
</dbReference>
<dbReference type="Gene3D" id="3.40.109.10">
    <property type="entry name" value="NADH Oxidase"/>
    <property type="match status" value="1"/>
</dbReference>
<dbReference type="InterPro" id="IPR029479">
    <property type="entry name" value="Nitroreductase"/>
</dbReference>
<evidence type="ECO:0000256" key="1">
    <source>
        <dbReference type="ARBA" id="ARBA00007118"/>
    </source>
</evidence>
<protein>
    <submittedName>
        <fullName evidence="4">Nitroreductase family protein</fullName>
    </submittedName>
</protein>
<dbReference type="SUPFAM" id="SSF55469">
    <property type="entry name" value="FMN-dependent nitroreductase-like"/>
    <property type="match status" value="1"/>
</dbReference>
<dbReference type="PANTHER" id="PTHR43673">
    <property type="entry name" value="NAD(P)H NITROREDUCTASE YDGI-RELATED"/>
    <property type="match status" value="1"/>
</dbReference>
<keyword evidence="2" id="KW-0560">Oxidoreductase</keyword>
<reference evidence="4 5" key="1">
    <citation type="submission" date="2024-07" db="EMBL/GenBank/DDBJ databases">
        <title>Draft Genome Sequence of Ferrimicrobium acidiphilum Strain YE2023, Isolated from a Pulp of Bioleach Reactor.</title>
        <authorList>
            <person name="Elkina Y.A."/>
            <person name="Bulaeva A.G."/>
            <person name="Beletsky A.V."/>
            <person name="Mardanov A.V."/>
        </authorList>
    </citation>
    <scope>NUCLEOTIDE SEQUENCE [LARGE SCALE GENOMIC DNA]</scope>
    <source>
        <strain evidence="4 5">YE2023</strain>
    </source>
</reference>
<comment type="similarity">
    <text evidence="1">Belongs to the nitroreductase family.</text>
</comment>
<dbReference type="EMBL" id="JBFSHR010000010">
    <property type="protein sequence ID" value="MEX6429097.1"/>
    <property type="molecule type" value="Genomic_DNA"/>
</dbReference>